<evidence type="ECO:0000313" key="1">
    <source>
        <dbReference type="EMBL" id="KAK0043914.1"/>
    </source>
</evidence>
<dbReference type="EMBL" id="JASAOG010000209">
    <property type="protein sequence ID" value="KAK0043914.1"/>
    <property type="molecule type" value="Genomic_DNA"/>
</dbReference>
<name>A0AAD8AY88_BIOPF</name>
<reference evidence="1" key="2">
    <citation type="submission" date="2023-04" db="EMBL/GenBank/DDBJ databases">
        <authorList>
            <person name="Bu L."/>
            <person name="Lu L."/>
            <person name="Laidemitt M.R."/>
            <person name="Zhang S.M."/>
            <person name="Mutuku M."/>
            <person name="Mkoji G."/>
            <person name="Steinauer M."/>
            <person name="Loker E.S."/>
        </authorList>
    </citation>
    <scope>NUCLEOTIDE SEQUENCE</scope>
    <source>
        <strain evidence="1">KasaAsao</strain>
        <tissue evidence="1">Whole Snail</tissue>
    </source>
</reference>
<evidence type="ECO:0000313" key="2">
    <source>
        <dbReference type="Proteomes" id="UP001233172"/>
    </source>
</evidence>
<protein>
    <submittedName>
        <fullName evidence="1">Uncharacterized protein</fullName>
    </submittedName>
</protein>
<dbReference type="AlphaFoldDB" id="A0AAD8AY88"/>
<feature type="non-terminal residue" evidence="1">
    <location>
        <position position="79"/>
    </location>
</feature>
<accession>A0AAD8AY88</accession>
<sequence length="79" mass="9162">MELAPLGLKTPYIKKIYQVSLSSYLNRSSSGAYRWSNRQEVEISRTVQSRCRAQSIFSIQLNGTIIYLEQSNYRSYMST</sequence>
<reference evidence="1" key="1">
    <citation type="journal article" date="2023" name="PLoS Negl. Trop. Dis.">
        <title>A genome sequence for Biomphalaria pfeifferi, the major vector snail for the human-infecting parasite Schistosoma mansoni.</title>
        <authorList>
            <person name="Bu L."/>
            <person name="Lu L."/>
            <person name="Laidemitt M.R."/>
            <person name="Zhang S.M."/>
            <person name="Mutuku M."/>
            <person name="Mkoji G."/>
            <person name="Steinauer M."/>
            <person name="Loker E.S."/>
        </authorList>
    </citation>
    <scope>NUCLEOTIDE SEQUENCE</scope>
    <source>
        <strain evidence="1">KasaAsao</strain>
    </source>
</reference>
<keyword evidence="2" id="KW-1185">Reference proteome</keyword>
<comment type="caution">
    <text evidence="1">The sequence shown here is derived from an EMBL/GenBank/DDBJ whole genome shotgun (WGS) entry which is preliminary data.</text>
</comment>
<organism evidence="1 2">
    <name type="scientific">Biomphalaria pfeifferi</name>
    <name type="common">Bloodfluke planorb</name>
    <name type="synonym">Freshwater snail</name>
    <dbReference type="NCBI Taxonomy" id="112525"/>
    <lineage>
        <taxon>Eukaryota</taxon>
        <taxon>Metazoa</taxon>
        <taxon>Spiralia</taxon>
        <taxon>Lophotrochozoa</taxon>
        <taxon>Mollusca</taxon>
        <taxon>Gastropoda</taxon>
        <taxon>Heterobranchia</taxon>
        <taxon>Euthyneura</taxon>
        <taxon>Panpulmonata</taxon>
        <taxon>Hygrophila</taxon>
        <taxon>Lymnaeoidea</taxon>
        <taxon>Planorbidae</taxon>
        <taxon>Biomphalaria</taxon>
    </lineage>
</organism>
<gene>
    <name evidence="1" type="ORF">Bpfe_026688</name>
</gene>
<dbReference type="Proteomes" id="UP001233172">
    <property type="component" value="Unassembled WGS sequence"/>
</dbReference>
<proteinExistence type="predicted"/>